<dbReference type="AlphaFoldDB" id="A0A172YK27"/>
<dbReference type="SUPFAM" id="SSF56300">
    <property type="entry name" value="Metallo-dependent phosphatases"/>
    <property type="match status" value="1"/>
</dbReference>
<keyword evidence="2" id="KW-1185">Reference proteome</keyword>
<dbReference type="EMBL" id="CP015243">
    <property type="protein sequence ID" value="ANF59526.1"/>
    <property type="molecule type" value="Genomic_DNA"/>
</dbReference>
<accession>A0A172YK27</accession>
<evidence type="ECO:0000313" key="2">
    <source>
        <dbReference type="Proteomes" id="UP000077875"/>
    </source>
</evidence>
<dbReference type="InterPro" id="IPR038607">
    <property type="entry name" value="PhoD-like_sf"/>
</dbReference>
<reference evidence="1 2" key="1">
    <citation type="submission" date="2016-04" db="EMBL/GenBank/DDBJ databases">
        <title>Complete Genome Sequence of Halotalea alkalilenta IHB B 13600.</title>
        <authorList>
            <person name="Swarnkar M.K."/>
            <person name="Sharma A."/>
            <person name="Kaushal K."/>
            <person name="Soni R."/>
            <person name="Rana S."/>
            <person name="Singh A.K."/>
            <person name="Gulati A."/>
        </authorList>
    </citation>
    <scope>NUCLEOTIDE SEQUENCE [LARGE SCALE GENOMIC DNA]</scope>
    <source>
        <strain evidence="1 2">IHB B 13600</strain>
    </source>
</reference>
<evidence type="ECO:0008006" key="3">
    <source>
        <dbReference type="Google" id="ProtNLM"/>
    </source>
</evidence>
<gene>
    <name evidence="1" type="ORF">A5892_06175</name>
</gene>
<evidence type="ECO:0000313" key="1">
    <source>
        <dbReference type="EMBL" id="ANF59526.1"/>
    </source>
</evidence>
<dbReference type="STRING" id="376489.A5892_06175"/>
<dbReference type="InterPro" id="IPR029052">
    <property type="entry name" value="Metallo-depent_PP-like"/>
</dbReference>
<dbReference type="InterPro" id="IPR018946">
    <property type="entry name" value="PhoD-like_MPP"/>
</dbReference>
<name>A0A172YK27_9GAMM</name>
<dbReference type="PANTHER" id="PTHR37031:SF2">
    <property type="entry name" value="PHOD-LIKE PHOSPHATASE METALLOPHOSPHATASE DOMAIN-CONTAINING PROTEIN"/>
    <property type="match status" value="1"/>
</dbReference>
<dbReference type="PANTHER" id="PTHR37031">
    <property type="entry name" value="METALLOPHOSPHATASE BINDING DOMAIN PROTEIN"/>
    <property type="match status" value="1"/>
</dbReference>
<organism evidence="1 2">
    <name type="scientific">Halotalea alkalilenta</name>
    <dbReference type="NCBI Taxonomy" id="376489"/>
    <lineage>
        <taxon>Bacteria</taxon>
        <taxon>Pseudomonadati</taxon>
        <taxon>Pseudomonadota</taxon>
        <taxon>Gammaproteobacteria</taxon>
        <taxon>Oceanospirillales</taxon>
        <taxon>Halomonadaceae</taxon>
        <taxon>Halotalea</taxon>
    </lineage>
</organism>
<dbReference type="Gene3D" id="3.60.21.70">
    <property type="entry name" value="PhoD-like phosphatase"/>
    <property type="match status" value="1"/>
</dbReference>
<dbReference type="CDD" id="cd07389">
    <property type="entry name" value="MPP_PhoD"/>
    <property type="match status" value="1"/>
</dbReference>
<protein>
    <recommendedName>
        <fullName evidence="3">PhoD-like phosphatase metallophosphatase domain-containing protein</fullName>
    </recommendedName>
</protein>
<dbReference type="Proteomes" id="UP000077875">
    <property type="component" value="Chromosome"/>
</dbReference>
<dbReference type="KEGG" id="haa:A5892_06175"/>
<sequence>MPDVLAGPILRRLTDTHIALWLATSRSLELHLELYTDADALLTDYPLDAGERSELRLGEHLYLQLIEVALPEALAEESSLFAYDLNILGGEDPGRIAGWGAELLYEGERRPRVKRSLRFDTLLHGSCRKPHHPAADGLARADRWLAERRDDHAQWPAALIHSGDQVYVDDVSGVTLAAIHALISRLGLDHERFEGATIDDSRELMPNGDVACHRCSYYHRERLLPHSREGHNLRQRFFGGTRKPVFTSDNASNHLISLAEMIAMYLLVWSPVPWRLIDPTPPTLAQEDLAKYRKDEPVLARFVHELTGVRRVLAHLPNYMIFDDHDVSDDWNLTGAWEKLTYEHPFSKRIIGNALLAYLLFQGWGNAPESFDDELLDAFTHTDRFDEATQDALIERLLHFDRWQYEVKGEPKLLVLDTRTQRWKSERNPDHPSGLMDWEALTETQQALLGNDAVVMVSPAPIFGVKLIETIQQAFTWIGKPLLVDAENWMAHPGCANVILNIFYHRGTPKNFVVLSGDVHYSFVYDINLRGRDAAPSVWQITSSGIKNEFPDRLLDTFDRLNRWLYAPWSPLNLFTQRRRFEVRPRLPDHRSTGERLVNKAGIGLVRLDAEGRPIDIRQLGADGEDVRFESP</sequence>
<proteinExistence type="predicted"/>